<name>X0XM20_9ZZZZ</name>
<reference evidence="2" key="1">
    <citation type="journal article" date="2014" name="Front. Microbiol.">
        <title>High frequency of phylogenetically diverse reductive dehalogenase-homologous genes in deep subseafloor sedimentary metagenomes.</title>
        <authorList>
            <person name="Kawai M."/>
            <person name="Futagami T."/>
            <person name="Toyoda A."/>
            <person name="Takaki Y."/>
            <person name="Nishi S."/>
            <person name="Hori S."/>
            <person name="Arai W."/>
            <person name="Tsubouchi T."/>
            <person name="Morono Y."/>
            <person name="Uchiyama I."/>
            <person name="Ito T."/>
            <person name="Fujiyama A."/>
            <person name="Inagaki F."/>
            <person name="Takami H."/>
        </authorList>
    </citation>
    <scope>NUCLEOTIDE SEQUENCE</scope>
    <source>
        <strain evidence="2">Expedition CK06-06</strain>
    </source>
</reference>
<gene>
    <name evidence="2" type="ORF">S01H1_74539</name>
</gene>
<keyword evidence="1" id="KW-0472">Membrane</keyword>
<feature type="non-terminal residue" evidence="2">
    <location>
        <position position="240"/>
    </location>
</feature>
<feature type="transmembrane region" description="Helical" evidence="1">
    <location>
        <begin position="71"/>
        <end position="90"/>
    </location>
</feature>
<organism evidence="2">
    <name type="scientific">marine sediment metagenome</name>
    <dbReference type="NCBI Taxonomy" id="412755"/>
    <lineage>
        <taxon>unclassified sequences</taxon>
        <taxon>metagenomes</taxon>
        <taxon>ecological metagenomes</taxon>
    </lineage>
</organism>
<keyword evidence="1" id="KW-0812">Transmembrane</keyword>
<dbReference type="Gene3D" id="2.170.120.30">
    <property type="match status" value="1"/>
</dbReference>
<accession>X0XM20</accession>
<dbReference type="EMBL" id="BARS01049877">
    <property type="protein sequence ID" value="GAG37703.1"/>
    <property type="molecule type" value="Genomic_DNA"/>
</dbReference>
<evidence type="ECO:0000256" key="1">
    <source>
        <dbReference type="SAM" id="Phobius"/>
    </source>
</evidence>
<sequence>QVIHEPPPENIGSRPVDRIISDLPEDISGRYAGDQNIHDGPQSQPVEIPAQPISEVRHSREVTGTAAGKKWVFPAILIIAALTLLAFLLLGSDIKWPWLFGEGQYNNLTAALVNPNPNYEYTLSNEKFGVVFEGEKKLIDQMSEEDVHLAIDVGDLPTGDHTGIPVLVELPDEISPGEVNPSHVIVTVILKGAEKEFTDIPITMINKPKGNYRITLSVDKCTVNVNAGVDVIDSINPDMV</sequence>
<proteinExistence type="predicted"/>
<keyword evidence="1" id="KW-1133">Transmembrane helix</keyword>
<evidence type="ECO:0000313" key="2">
    <source>
        <dbReference type="EMBL" id="GAG37703.1"/>
    </source>
</evidence>
<comment type="caution">
    <text evidence="2">The sequence shown here is derived from an EMBL/GenBank/DDBJ whole genome shotgun (WGS) entry which is preliminary data.</text>
</comment>
<protein>
    <submittedName>
        <fullName evidence="2">Uncharacterized protein</fullName>
    </submittedName>
</protein>
<dbReference type="AlphaFoldDB" id="X0XM20"/>
<feature type="non-terminal residue" evidence="2">
    <location>
        <position position="1"/>
    </location>
</feature>